<feature type="domain" description="Solute-binding protein family 3/N-terminal" evidence="6">
    <location>
        <begin position="27"/>
        <end position="253"/>
    </location>
</feature>
<evidence type="ECO:0000313" key="9">
    <source>
        <dbReference type="Proteomes" id="UP000263486"/>
    </source>
</evidence>
<reference evidence="8 9" key="1">
    <citation type="submission" date="2018-08" db="EMBL/GenBank/DDBJ databases">
        <title>Draft genome sequence of Psychrilyobacter sp. strain SD5 isolated from Black Sea water.</title>
        <authorList>
            <person name="Yadav S."/>
            <person name="Villanueva L."/>
            <person name="Damste J.S.S."/>
        </authorList>
    </citation>
    <scope>NUCLEOTIDE SEQUENCE [LARGE SCALE GENOMIC DNA]</scope>
    <source>
        <strain evidence="8 9">SD5</strain>
    </source>
</reference>
<proteinExistence type="inferred from homology"/>
<comment type="subcellular location">
    <subcellularLocation>
        <location evidence="1">Cell envelope</location>
    </subcellularLocation>
</comment>
<dbReference type="EMBL" id="QUAJ01000005">
    <property type="protein sequence ID" value="REI42187.1"/>
    <property type="molecule type" value="Genomic_DNA"/>
</dbReference>
<dbReference type="PANTHER" id="PTHR35936">
    <property type="entry name" value="MEMBRANE-BOUND LYTIC MUREIN TRANSGLYCOSYLASE F"/>
    <property type="match status" value="1"/>
</dbReference>
<dbReference type="SUPFAM" id="SSF53850">
    <property type="entry name" value="Periplasmic binding protein-like II"/>
    <property type="match status" value="1"/>
</dbReference>
<dbReference type="Proteomes" id="UP000263486">
    <property type="component" value="Unassembled WGS sequence"/>
</dbReference>
<organism evidence="8 9">
    <name type="scientific">Psychrilyobacter piezotolerans</name>
    <dbReference type="NCBI Taxonomy" id="2293438"/>
    <lineage>
        <taxon>Bacteria</taxon>
        <taxon>Fusobacteriati</taxon>
        <taxon>Fusobacteriota</taxon>
        <taxon>Fusobacteriia</taxon>
        <taxon>Fusobacteriales</taxon>
        <taxon>Fusobacteriaceae</taxon>
        <taxon>Psychrilyobacter</taxon>
    </lineage>
</organism>
<evidence type="ECO:0000259" key="6">
    <source>
        <dbReference type="SMART" id="SM00062"/>
    </source>
</evidence>
<feature type="domain" description="Ionotropic glutamate receptor C-terminal" evidence="7">
    <location>
        <begin position="27"/>
        <end position="252"/>
    </location>
</feature>
<accession>A0ABX9KJ75</accession>
<evidence type="ECO:0000259" key="7">
    <source>
        <dbReference type="SMART" id="SM00079"/>
    </source>
</evidence>
<dbReference type="InterPro" id="IPR018313">
    <property type="entry name" value="SBP_3_CS"/>
</dbReference>
<dbReference type="Gene3D" id="3.40.190.10">
    <property type="entry name" value="Periplasmic binding protein-like II"/>
    <property type="match status" value="2"/>
</dbReference>
<dbReference type="PROSITE" id="PS01039">
    <property type="entry name" value="SBP_BACTERIAL_3"/>
    <property type="match status" value="1"/>
</dbReference>
<evidence type="ECO:0000256" key="1">
    <source>
        <dbReference type="ARBA" id="ARBA00004196"/>
    </source>
</evidence>
<gene>
    <name evidence="8" type="ORF">DYH56_03960</name>
</gene>
<evidence type="ECO:0000256" key="5">
    <source>
        <dbReference type="SAM" id="SignalP"/>
    </source>
</evidence>
<dbReference type="InterPro" id="IPR001320">
    <property type="entry name" value="Iontro_rcpt_C"/>
</dbReference>
<feature type="chain" id="PRO_5046091980" evidence="5">
    <location>
        <begin position="22"/>
        <end position="272"/>
    </location>
</feature>
<evidence type="ECO:0000313" key="8">
    <source>
        <dbReference type="EMBL" id="REI42187.1"/>
    </source>
</evidence>
<comment type="similarity">
    <text evidence="2 4">Belongs to the bacterial solute-binding protein 3 family.</text>
</comment>
<protein>
    <submittedName>
        <fullName evidence="8">Amino acid ABC transporter substrate-binding protein</fullName>
    </submittedName>
</protein>
<dbReference type="SMART" id="SM00079">
    <property type="entry name" value="PBPe"/>
    <property type="match status" value="1"/>
</dbReference>
<evidence type="ECO:0000256" key="2">
    <source>
        <dbReference type="ARBA" id="ARBA00010333"/>
    </source>
</evidence>
<evidence type="ECO:0000256" key="3">
    <source>
        <dbReference type="ARBA" id="ARBA00022729"/>
    </source>
</evidence>
<keyword evidence="9" id="KW-1185">Reference proteome</keyword>
<dbReference type="SMART" id="SM00062">
    <property type="entry name" value="PBPb"/>
    <property type="match status" value="1"/>
</dbReference>
<name>A0ABX9KJ75_9FUSO</name>
<keyword evidence="3 5" id="KW-0732">Signal</keyword>
<evidence type="ECO:0000256" key="4">
    <source>
        <dbReference type="RuleBase" id="RU003744"/>
    </source>
</evidence>
<dbReference type="RefSeq" id="WP_114641565.1">
    <property type="nucleotide sequence ID" value="NZ_JAACIO010000005.1"/>
</dbReference>
<dbReference type="Pfam" id="PF00497">
    <property type="entry name" value="SBP_bac_3"/>
    <property type="match status" value="1"/>
</dbReference>
<comment type="caution">
    <text evidence="8">The sequence shown here is derived from an EMBL/GenBank/DDBJ whole genome shotgun (WGS) entry which is preliminary data.</text>
</comment>
<dbReference type="InterPro" id="IPR001638">
    <property type="entry name" value="Solute-binding_3/MltF_N"/>
</dbReference>
<sequence length="272" mass="30546">MKKIFLKTLAVILLLFLMACSKEQTETLRVGMDLKFYPFTGSDNNGNPSGIEIDIAEALGEYLGKNVEIVNTEFSMLIPALQRKEIDIIIGSMSITEEREKTVDFSNPYLYGKIVALVNKEFADFHDITNDMPIEKFFNIKNTNFIGINGSIAVSIPQSYGYEVKSITSDAVAEREVVTGNSDALVGSYTLYGMHATNKDTTIMYKNPIEFSLTGMAVKQGNAELLKKVNEFIEKMESSGLNNQLRKDWDQAIKEKLYDDNMTLDYYLSPGQ</sequence>
<dbReference type="PROSITE" id="PS51257">
    <property type="entry name" value="PROKAR_LIPOPROTEIN"/>
    <property type="match status" value="1"/>
</dbReference>
<dbReference type="PANTHER" id="PTHR35936:SF17">
    <property type="entry name" value="ARGININE-BINDING EXTRACELLULAR PROTEIN ARTP"/>
    <property type="match status" value="1"/>
</dbReference>
<feature type="signal peptide" evidence="5">
    <location>
        <begin position="1"/>
        <end position="21"/>
    </location>
</feature>